<dbReference type="Proteomes" id="UP000644140">
    <property type="component" value="Chromosome"/>
</dbReference>
<protein>
    <submittedName>
        <fullName evidence="1">Uncharacterized protein</fullName>
    </submittedName>
</protein>
<name>A0A8I1ACH9_ACIBZ</name>
<dbReference type="RefSeq" id="WP_004824296.1">
    <property type="nucleotide sequence ID" value="NZ_BKEF01000020.1"/>
</dbReference>
<gene>
    <name evidence="1" type="ORF">I9054_009000</name>
</gene>
<evidence type="ECO:0000313" key="1">
    <source>
        <dbReference type="EMBL" id="UUN99564.1"/>
    </source>
</evidence>
<proteinExistence type="predicted"/>
<dbReference type="AlphaFoldDB" id="A0A8I1ACH9"/>
<dbReference type="EMBL" id="CP092085">
    <property type="protein sequence ID" value="UUN99564.1"/>
    <property type="molecule type" value="Genomic_DNA"/>
</dbReference>
<dbReference type="KEGG" id="aber:BSR55_12510"/>
<organism evidence="1 2">
    <name type="scientific">Acinetobacter bereziniae</name>
    <name type="common">Acinetobacter genomosp. 10</name>
    <dbReference type="NCBI Taxonomy" id="106648"/>
    <lineage>
        <taxon>Bacteria</taxon>
        <taxon>Pseudomonadati</taxon>
        <taxon>Pseudomonadota</taxon>
        <taxon>Gammaproteobacteria</taxon>
        <taxon>Moraxellales</taxon>
        <taxon>Moraxellaceae</taxon>
        <taxon>Acinetobacter</taxon>
    </lineage>
</organism>
<reference evidence="1" key="1">
    <citation type="submission" date="2022-02" db="EMBL/GenBank/DDBJ databases">
        <title>Characterization of Tn125 harboring carbapenem-resistant Acinetobacter bereziniae clinical isolates.</title>
        <authorList>
            <person name="Wong N.-K."/>
            <person name="Pan Q."/>
        </authorList>
    </citation>
    <scope>NUCLEOTIDE SEQUENCE</scope>
    <source>
        <strain evidence="1">GD03393</strain>
    </source>
</reference>
<sequence>MSSIVLKVILIISFIIALLGILAGLYLSDLIILSVGILAIVATLLAFLELRKNRYNPFH</sequence>
<accession>A0A8I1ACH9</accession>
<evidence type="ECO:0000313" key="2">
    <source>
        <dbReference type="Proteomes" id="UP000644140"/>
    </source>
</evidence>